<sequence>MPHEAPMVNLRNSTIRTSPAPVNLTVIGLALFCLLLGALPAPALAAVDVVLALDRSLSMNSNDPRRDSLKGAELFTELLQTGDRLSLLTFGHDSQILMPLKTLDDPSRRNQALDLVRGIVMDGTRTDFSAALRSAYRTLTAGGRDPEAKRILVIFTDGQLNLGSEAATAQARAEIIDKLIPRFQAAGLQIHGVAFSPEGDIDFLRLLTDSTGGQAFRAERPEDIYPAFVKLFEQADQPLTAPVVDGQVEVDANVRELKLLVQRDPNGAPTRLTDPSQRELTAGDQVEGVTWRSTEHFDHITIQQPEAGSWQISGQNQDKRAYLESDLDLEAKLPVLATVDEAVTVAARLIYRGQGVDERLASNTAFSATLLDAAGTPLKRIDLRPDMSAPQATRRHQGPLSFTAPGPYQVRVTAESESFQRTKILSMSVLPADQPPATSDDLLFDDEQGAAIAIVVGANLVLLVIGGIAGGIWWWRRRRRKLEAQRDIDDLPGA</sequence>
<reference evidence="3 4" key="1">
    <citation type="submission" date="2020-06" db="EMBL/GenBank/DDBJ databases">
        <title>Whole-genome sequence of Allochromatium humboldtianum DSM 21881, type strain.</title>
        <authorList>
            <person name="Kyndt J.A."/>
            <person name="Meyer T.E."/>
        </authorList>
    </citation>
    <scope>NUCLEOTIDE SEQUENCE [LARGE SCALE GENOMIC DNA]</scope>
    <source>
        <strain evidence="3 4">DSM 21881</strain>
    </source>
</reference>
<dbReference type="PROSITE" id="PS50234">
    <property type="entry name" value="VWFA"/>
    <property type="match status" value="1"/>
</dbReference>
<dbReference type="EMBL" id="JABZEO010000009">
    <property type="protein sequence ID" value="NVZ10369.1"/>
    <property type="molecule type" value="Genomic_DNA"/>
</dbReference>
<dbReference type="InterPro" id="IPR002035">
    <property type="entry name" value="VWF_A"/>
</dbReference>
<dbReference type="SUPFAM" id="SSF53300">
    <property type="entry name" value="vWA-like"/>
    <property type="match status" value="1"/>
</dbReference>
<evidence type="ECO:0000313" key="3">
    <source>
        <dbReference type="EMBL" id="NVZ10369.1"/>
    </source>
</evidence>
<dbReference type="InterPro" id="IPR036465">
    <property type="entry name" value="vWFA_dom_sf"/>
</dbReference>
<feature type="domain" description="VWFA" evidence="2">
    <location>
        <begin position="48"/>
        <end position="235"/>
    </location>
</feature>
<dbReference type="AlphaFoldDB" id="A0A850R6P2"/>
<dbReference type="RefSeq" id="WP_176977101.1">
    <property type="nucleotide sequence ID" value="NZ_JABZEO010000009.1"/>
</dbReference>
<dbReference type="SMART" id="SM00327">
    <property type="entry name" value="VWA"/>
    <property type="match status" value="1"/>
</dbReference>
<evidence type="ECO:0000313" key="4">
    <source>
        <dbReference type="Proteomes" id="UP000592294"/>
    </source>
</evidence>
<accession>A0A850R6P2</accession>
<dbReference type="Gene3D" id="3.40.50.410">
    <property type="entry name" value="von Willebrand factor, type A domain"/>
    <property type="match status" value="1"/>
</dbReference>
<comment type="caution">
    <text evidence="3">The sequence shown here is derived from an EMBL/GenBank/DDBJ whole genome shotgun (WGS) entry which is preliminary data.</text>
</comment>
<keyword evidence="4" id="KW-1185">Reference proteome</keyword>
<dbReference type="InterPro" id="IPR051266">
    <property type="entry name" value="CLCR"/>
</dbReference>
<keyword evidence="1" id="KW-0472">Membrane</keyword>
<feature type="transmembrane region" description="Helical" evidence="1">
    <location>
        <begin position="450"/>
        <end position="475"/>
    </location>
</feature>
<proteinExistence type="predicted"/>
<organism evidence="3 4">
    <name type="scientific">Allochromatium humboldtianum</name>
    <dbReference type="NCBI Taxonomy" id="504901"/>
    <lineage>
        <taxon>Bacteria</taxon>
        <taxon>Pseudomonadati</taxon>
        <taxon>Pseudomonadota</taxon>
        <taxon>Gammaproteobacteria</taxon>
        <taxon>Chromatiales</taxon>
        <taxon>Chromatiaceae</taxon>
        <taxon>Allochromatium</taxon>
    </lineage>
</organism>
<gene>
    <name evidence="3" type="ORF">HW932_13975</name>
</gene>
<protein>
    <submittedName>
        <fullName evidence="3">VWA domain-containing protein</fullName>
    </submittedName>
</protein>
<name>A0A850R6P2_9GAMM</name>
<evidence type="ECO:0000259" key="2">
    <source>
        <dbReference type="PROSITE" id="PS50234"/>
    </source>
</evidence>
<dbReference type="Proteomes" id="UP000592294">
    <property type="component" value="Unassembled WGS sequence"/>
</dbReference>
<evidence type="ECO:0000256" key="1">
    <source>
        <dbReference type="SAM" id="Phobius"/>
    </source>
</evidence>
<keyword evidence="1" id="KW-1133">Transmembrane helix</keyword>
<dbReference type="PANTHER" id="PTHR10579:SF43">
    <property type="entry name" value="ZINC FINGER (C3HC4-TYPE RING FINGER) FAMILY PROTEIN"/>
    <property type="match status" value="1"/>
</dbReference>
<dbReference type="CDD" id="cd00198">
    <property type="entry name" value="vWFA"/>
    <property type="match status" value="1"/>
</dbReference>
<dbReference type="Pfam" id="PF00092">
    <property type="entry name" value="VWA"/>
    <property type="match status" value="1"/>
</dbReference>
<dbReference type="PANTHER" id="PTHR10579">
    <property type="entry name" value="CALCIUM-ACTIVATED CHLORIDE CHANNEL REGULATOR"/>
    <property type="match status" value="1"/>
</dbReference>
<keyword evidence="1" id="KW-0812">Transmembrane</keyword>